<dbReference type="EMBL" id="CAXDID020000652">
    <property type="protein sequence ID" value="CAL6108489.1"/>
    <property type="molecule type" value="Genomic_DNA"/>
</dbReference>
<dbReference type="AlphaFoldDB" id="A0AA86NCV8"/>
<accession>A0AA86NCV8</accession>
<keyword evidence="3" id="KW-1185">Reference proteome</keyword>
<proteinExistence type="predicted"/>
<reference evidence="2 3" key="2">
    <citation type="submission" date="2024-07" db="EMBL/GenBank/DDBJ databases">
        <authorList>
            <person name="Akdeniz Z."/>
        </authorList>
    </citation>
    <scope>NUCLEOTIDE SEQUENCE [LARGE SCALE GENOMIC DNA]</scope>
</reference>
<comment type="caution">
    <text evidence="1">The sequence shown here is derived from an EMBL/GenBank/DDBJ whole genome shotgun (WGS) entry which is preliminary data.</text>
</comment>
<evidence type="ECO:0000313" key="1">
    <source>
        <dbReference type="EMBL" id="CAI9916875.1"/>
    </source>
</evidence>
<name>A0AA86NCV8_9EUKA</name>
<sequence>MLTTKLQIFISGKRQYFETDCSPCYQGRILEQSQKLEESIIFIRLILLEIFIQLQQLLQVQVLGDERSRAILKQLSPERSVCQLSQQFVENLEFKICIQLNYNRYNEDQVVFISIIINFSSITACSAVQIFRLKFQSKNYGILICEVKYNYLQFFHISFYVKHYIIQNKIHQLSKNNYFVMWQELAELQRIKPIQIRIQKIAIHAQRLSHRSIYLATYLLYLKSPYSILQHFCFQQTVDFGFIIINAVCEQQYSTKIHIKVINSVHLHHIVQGDRNTK</sequence>
<dbReference type="EMBL" id="CATOUU010000113">
    <property type="protein sequence ID" value="CAI9916875.1"/>
    <property type="molecule type" value="Genomic_DNA"/>
</dbReference>
<reference evidence="1" key="1">
    <citation type="submission" date="2023-06" db="EMBL/GenBank/DDBJ databases">
        <authorList>
            <person name="Kurt Z."/>
        </authorList>
    </citation>
    <scope>NUCLEOTIDE SEQUENCE</scope>
</reference>
<evidence type="ECO:0000313" key="2">
    <source>
        <dbReference type="EMBL" id="CAL6108489.1"/>
    </source>
</evidence>
<dbReference type="Proteomes" id="UP001642409">
    <property type="component" value="Unassembled WGS sequence"/>
</dbReference>
<evidence type="ECO:0000313" key="3">
    <source>
        <dbReference type="Proteomes" id="UP001642409"/>
    </source>
</evidence>
<gene>
    <name evidence="1" type="ORF">HINF_LOCUS4520</name>
    <name evidence="2" type="ORF">HINF_LOCUS74991</name>
</gene>
<protein>
    <submittedName>
        <fullName evidence="2">Hypothetical_protein</fullName>
    </submittedName>
</protein>
<organism evidence="1">
    <name type="scientific">Hexamita inflata</name>
    <dbReference type="NCBI Taxonomy" id="28002"/>
    <lineage>
        <taxon>Eukaryota</taxon>
        <taxon>Metamonada</taxon>
        <taxon>Diplomonadida</taxon>
        <taxon>Hexamitidae</taxon>
        <taxon>Hexamitinae</taxon>
        <taxon>Hexamita</taxon>
    </lineage>
</organism>